<keyword evidence="4" id="KW-1003">Cell membrane</keyword>
<feature type="transmembrane region" description="Helical" evidence="8">
    <location>
        <begin position="12"/>
        <end position="34"/>
    </location>
</feature>
<evidence type="ECO:0000256" key="7">
    <source>
        <dbReference type="ARBA" id="ARBA00023136"/>
    </source>
</evidence>
<feature type="transmembrane region" description="Helical" evidence="8">
    <location>
        <begin position="98"/>
        <end position="119"/>
    </location>
</feature>
<dbReference type="SUPFAM" id="SSF161098">
    <property type="entry name" value="MetI-like"/>
    <property type="match status" value="1"/>
</dbReference>
<feature type="transmembrane region" description="Helical" evidence="8">
    <location>
        <begin position="64"/>
        <end position="86"/>
    </location>
</feature>
<dbReference type="STRING" id="1524460.IX84_20490"/>
<dbReference type="Pfam" id="PF00528">
    <property type="entry name" value="BPD_transp_1"/>
    <property type="match status" value="1"/>
</dbReference>
<dbReference type="EMBL" id="JPOS01000077">
    <property type="protein sequence ID" value="KGE86539.1"/>
    <property type="molecule type" value="Genomic_DNA"/>
</dbReference>
<comment type="similarity">
    <text evidence="2">Belongs to the binding-protein-dependent transport system permease family. CysTW subfamily.</text>
</comment>
<dbReference type="RefSeq" id="WP_044224637.1">
    <property type="nucleotide sequence ID" value="NZ_JBKAGJ010000043.1"/>
</dbReference>
<evidence type="ECO:0000313" key="11">
    <source>
        <dbReference type="Proteomes" id="UP000029736"/>
    </source>
</evidence>
<keyword evidence="7 8" id="KW-0472">Membrane</keyword>
<feature type="domain" description="ABC transmembrane type-1" evidence="9">
    <location>
        <begin position="58"/>
        <end position="276"/>
    </location>
</feature>
<feature type="transmembrane region" description="Helical" evidence="8">
    <location>
        <begin position="256"/>
        <end position="277"/>
    </location>
</feature>
<evidence type="ECO:0000256" key="6">
    <source>
        <dbReference type="ARBA" id="ARBA00022989"/>
    </source>
</evidence>
<feature type="transmembrane region" description="Helical" evidence="8">
    <location>
        <begin position="149"/>
        <end position="173"/>
    </location>
</feature>
<dbReference type="CDD" id="cd06261">
    <property type="entry name" value="TM_PBP2"/>
    <property type="match status" value="1"/>
</dbReference>
<dbReference type="AlphaFoldDB" id="A0A098S2E4"/>
<reference evidence="10 11" key="1">
    <citation type="journal article" date="2014" name="Int. J. Syst. Evol. Microbiol.">
        <title>Phaeodactylibacter xiamenensis gen. nov., sp. nov., a member of the family Saprospiraceae isolated from the marine alga Phaeodactylum tricornutum.</title>
        <authorList>
            <person name="Chen Z.Jr."/>
            <person name="Lei X."/>
            <person name="Lai Q."/>
            <person name="Li Y."/>
            <person name="Zhang B."/>
            <person name="Zhang J."/>
            <person name="Zhang H."/>
            <person name="Yang L."/>
            <person name="Zheng W."/>
            <person name="Tian Y."/>
            <person name="Yu Z."/>
            <person name="Xu H.Jr."/>
            <person name="Zheng T."/>
        </authorList>
    </citation>
    <scope>NUCLEOTIDE SEQUENCE [LARGE SCALE GENOMIC DNA]</scope>
    <source>
        <strain evidence="10 11">KD52</strain>
    </source>
</reference>
<organism evidence="10 11">
    <name type="scientific">Phaeodactylibacter xiamenensis</name>
    <dbReference type="NCBI Taxonomy" id="1524460"/>
    <lineage>
        <taxon>Bacteria</taxon>
        <taxon>Pseudomonadati</taxon>
        <taxon>Bacteroidota</taxon>
        <taxon>Saprospiria</taxon>
        <taxon>Saprospirales</taxon>
        <taxon>Haliscomenobacteraceae</taxon>
        <taxon>Phaeodactylibacter</taxon>
    </lineage>
</organism>
<evidence type="ECO:0000256" key="1">
    <source>
        <dbReference type="ARBA" id="ARBA00004651"/>
    </source>
</evidence>
<feature type="transmembrane region" description="Helical" evidence="8">
    <location>
        <begin position="203"/>
        <end position="223"/>
    </location>
</feature>
<proteinExistence type="inferred from homology"/>
<dbReference type="InterPro" id="IPR000515">
    <property type="entry name" value="MetI-like"/>
</dbReference>
<dbReference type="PANTHER" id="PTHR42929">
    <property type="entry name" value="INNER MEMBRANE ABC TRANSPORTER PERMEASE PROTEIN YDCU-RELATED-RELATED"/>
    <property type="match status" value="1"/>
</dbReference>
<dbReference type="OrthoDB" id="9785836at2"/>
<comment type="subcellular location">
    <subcellularLocation>
        <location evidence="1 8">Cell membrane</location>
        <topology evidence="1 8">Multi-pass membrane protein</topology>
    </subcellularLocation>
</comment>
<evidence type="ECO:0000256" key="3">
    <source>
        <dbReference type="ARBA" id="ARBA00022448"/>
    </source>
</evidence>
<keyword evidence="5 8" id="KW-0812">Transmembrane</keyword>
<name>A0A098S2E4_9BACT</name>
<dbReference type="GO" id="GO:0055085">
    <property type="term" value="P:transmembrane transport"/>
    <property type="evidence" value="ECO:0007669"/>
    <property type="project" value="InterPro"/>
</dbReference>
<gene>
    <name evidence="10" type="ORF">IX84_20490</name>
</gene>
<evidence type="ECO:0000256" key="2">
    <source>
        <dbReference type="ARBA" id="ARBA00007069"/>
    </source>
</evidence>
<evidence type="ECO:0000259" key="9">
    <source>
        <dbReference type="PROSITE" id="PS50928"/>
    </source>
</evidence>
<keyword evidence="3 8" id="KW-0813">Transport</keyword>
<keyword evidence="6 8" id="KW-1133">Transmembrane helix</keyword>
<dbReference type="GO" id="GO:0005886">
    <property type="term" value="C:plasma membrane"/>
    <property type="evidence" value="ECO:0007669"/>
    <property type="project" value="UniProtKB-SubCell"/>
</dbReference>
<dbReference type="PANTHER" id="PTHR42929:SF1">
    <property type="entry name" value="INNER MEMBRANE ABC TRANSPORTER PERMEASE PROTEIN YDCU-RELATED"/>
    <property type="match status" value="1"/>
</dbReference>
<comment type="caution">
    <text evidence="10">The sequence shown here is derived from an EMBL/GenBank/DDBJ whole genome shotgun (WGS) entry which is preliminary data.</text>
</comment>
<dbReference type="Proteomes" id="UP000029736">
    <property type="component" value="Unassembled WGS sequence"/>
</dbReference>
<evidence type="ECO:0000313" key="10">
    <source>
        <dbReference type="EMBL" id="KGE86539.1"/>
    </source>
</evidence>
<evidence type="ECO:0000256" key="4">
    <source>
        <dbReference type="ARBA" id="ARBA00022475"/>
    </source>
</evidence>
<accession>A0A098S2E4</accession>
<dbReference type="PROSITE" id="PS50928">
    <property type="entry name" value="ABC_TM1"/>
    <property type="match status" value="1"/>
</dbReference>
<keyword evidence="11" id="KW-1185">Reference proteome</keyword>
<protein>
    <recommendedName>
        <fullName evidence="9">ABC transmembrane type-1 domain-containing protein</fullName>
    </recommendedName>
</protein>
<dbReference type="Gene3D" id="1.10.3720.10">
    <property type="entry name" value="MetI-like"/>
    <property type="match status" value="1"/>
</dbReference>
<evidence type="ECO:0000256" key="5">
    <source>
        <dbReference type="ARBA" id="ARBA00022692"/>
    </source>
</evidence>
<sequence length="285" mass="31632">MQQRWAAYGGRSLFVLLSAVPIVAGVSYALLYSLGLTGVMAEGFTLAHWQEILGDAAFWRTLGFSLYVAAVSILIALGLSLALVLRSPQAFTKGELSFFIYLPLSIPAIVMAFFIFQLLGKGGWLSRVSHQLGLISALEQFPDWVNDNYGIGIIVAHVIMATPFFTIFFANLYQNERLGEYLHLAATLGANGRQRVFRVAVPVLLRRGLATVFLYFMFVMGSYEIPLLVGSQSVQMVSVRTIQRLQRYNLGDIPEAYAISVAYTVLVVVLLSGLLWYNRKQMGRT</sequence>
<evidence type="ECO:0000256" key="8">
    <source>
        <dbReference type="RuleBase" id="RU363032"/>
    </source>
</evidence>
<dbReference type="InterPro" id="IPR035906">
    <property type="entry name" value="MetI-like_sf"/>
</dbReference>